<reference evidence="2" key="1">
    <citation type="submission" date="2013-11" db="EMBL/GenBank/DDBJ databases">
        <title>Genome sequence of the fusiform rust pathogen reveals effectors for host alternation and coevolution with pine.</title>
        <authorList>
            <consortium name="DOE Joint Genome Institute"/>
            <person name="Smith K."/>
            <person name="Pendleton A."/>
            <person name="Kubisiak T."/>
            <person name="Anderson C."/>
            <person name="Salamov A."/>
            <person name="Aerts A."/>
            <person name="Riley R."/>
            <person name="Clum A."/>
            <person name="Lindquist E."/>
            <person name="Ence D."/>
            <person name="Campbell M."/>
            <person name="Kronenberg Z."/>
            <person name="Feau N."/>
            <person name="Dhillon B."/>
            <person name="Hamelin R."/>
            <person name="Burleigh J."/>
            <person name="Smith J."/>
            <person name="Yandell M."/>
            <person name="Nelson C."/>
            <person name="Grigoriev I."/>
            <person name="Davis J."/>
        </authorList>
    </citation>
    <scope>NUCLEOTIDE SEQUENCE</scope>
    <source>
        <strain evidence="2">G11</strain>
    </source>
</reference>
<organism evidence="2 3">
    <name type="scientific">Cronartium quercuum f. sp. fusiforme G11</name>
    <dbReference type="NCBI Taxonomy" id="708437"/>
    <lineage>
        <taxon>Eukaryota</taxon>
        <taxon>Fungi</taxon>
        <taxon>Dikarya</taxon>
        <taxon>Basidiomycota</taxon>
        <taxon>Pucciniomycotina</taxon>
        <taxon>Pucciniomycetes</taxon>
        <taxon>Pucciniales</taxon>
        <taxon>Coleosporiaceae</taxon>
        <taxon>Cronartium</taxon>
    </lineage>
</organism>
<comment type="caution">
    <text evidence="2">The sequence shown here is derived from an EMBL/GenBank/DDBJ whole genome shotgun (WGS) entry which is preliminary data.</text>
</comment>
<evidence type="ECO:0000256" key="1">
    <source>
        <dbReference type="SAM" id="MobiDB-lite"/>
    </source>
</evidence>
<evidence type="ECO:0000313" key="3">
    <source>
        <dbReference type="Proteomes" id="UP000886653"/>
    </source>
</evidence>
<feature type="region of interest" description="Disordered" evidence="1">
    <location>
        <begin position="19"/>
        <end position="64"/>
    </location>
</feature>
<dbReference type="EMBL" id="MU167250">
    <property type="protein sequence ID" value="KAG0147204.1"/>
    <property type="molecule type" value="Genomic_DNA"/>
</dbReference>
<dbReference type="Proteomes" id="UP000886653">
    <property type="component" value="Unassembled WGS sequence"/>
</dbReference>
<gene>
    <name evidence="2" type="ORF">CROQUDRAFT_91644</name>
</gene>
<protein>
    <submittedName>
        <fullName evidence="2">Uncharacterized protein</fullName>
    </submittedName>
</protein>
<proteinExistence type="predicted"/>
<dbReference type="AlphaFoldDB" id="A0A9P6TCW4"/>
<keyword evidence="3" id="KW-1185">Reference proteome</keyword>
<accession>A0A9P6TCW4</accession>
<name>A0A9P6TCW4_9BASI</name>
<feature type="compositionally biased region" description="Polar residues" evidence="1">
    <location>
        <begin position="50"/>
        <end position="60"/>
    </location>
</feature>
<sequence>MSRLRHSRDVIEPALLLTRHQTRHNPSSNAFERRSTRTSRIAADQELRIDNTNPNQGGTNESEESGIGLVISGYTLFVRLARVACMQATTPAGLKKSSLNLHTIPGIVTYESASGLLRFRLQLFKASSHLFSLPSHVSAVQLASLGNSNLHQHCMRCLGHQAAWETQAPSSIEPDEDPK</sequence>
<evidence type="ECO:0000313" key="2">
    <source>
        <dbReference type="EMBL" id="KAG0147204.1"/>
    </source>
</evidence>